<feature type="region of interest" description="Disordered" evidence="1">
    <location>
        <begin position="1"/>
        <end position="39"/>
    </location>
</feature>
<protein>
    <submittedName>
        <fullName evidence="2">Uncharacterized protein</fullName>
    </submittedName>
</protein>
<evidence type="ECO:0000256" key="1">
    <source>
        <dbReference type="SAM" id="MobiDB-lite"/>
    </source>
</evidence>
<feature type="compositionally biased region" description="Low complexity" evidence="1">
    <location>
        <begin position="10"/>
        <end position="19"/>
    </location>
</feature>
<dbReference type="EMBL" id="OX597818">
    <property type="protein sequence ID" value="CAI9722998.1"/>
    <property type="molecule type" value="Genomic_DNA"/>
</dbReference>
<proteinExistence type="predicted"/>
<evidence type="ECO:0000313" key="2">
    <source>
        <dbReference type="EMBL" id="CAI9722998.1"/>
    </source>
</evidence>
<gene>
    <name evidence="2" type="ORF">OCTVUL_1B014478</name>
</gene>
<accession>A0AA36AWM7</accession>
<dbReference type="AlphaFoldDB" id="A0AA36AWM7"/>
<dbReference type="Proteomes" id="UP001162480">
    <property type="component" value="Chromosome 5"/>
</dbReference>
<organism evidence="2 3">
    <name type="scientific">Octopus vulgaris</name>
    <name type="common">Common octopus</name>
    <dbReference type="NCBI Taxonomy" id="6645"/>
    <lineage>
        <taxon>Eukaryota</taxon>
        <taxon>Metazoa</taxon>
        <taxon>Spiralia</taxon>
        <taxon>Lophotrochozoa</taxon>
        <taxon>Mollusca</taxon>
        <taxon>Cephalopoda</taxon>
        <taxon>Coleoidea</taxon>
        <taxon>Octopodiformes</taxon>
        <taxon>Octopoda</taxon>
        <taxon>Incirrata</taxon>
        <taxon>Octopodidae</taxon>
        <taxon>Octopus</taxon>
    </lineage>
</organism>
<evidence type="ECO:0000313" key="3">
    <source>
        <dbReference type="Proteomes" id="UP001162480"/>
    </source>
</evidence>
<reference evidence="2" key="1">
    <citation type="submission" date="2023-08" db="EMBL/GenBank/DDBJ databases">
        <authorList>
            <person name="Alioto T."/>
            <person name="Alioto T."/>
            <person name="Gomez Garrido J."/>
        </authorList>
    </citation>
    <scope>NUCLEOTIDE SEQUENCE</scope>
</reference>
<sequence length="77" mass="8840">MFRSARAKVKGGNNSGKNNMIHKSKQEEEEEEEEENGNRLISLNADSKQHMFKLNFTILSFCHLVHSLTHPSKQNIT</sequence>
<name>A0AA36AWM7_OCTVU</name>
<keyword evidence="3" id="KW-1185">Reference proteome</keyword>